<dbReference type="InterPro" id="IPR050106">
    <property type="entry name" value="HistidinolP_aminotransfase"/>
</dbReference>
<dbReference type="OrthoDB" id="9813612at2"/>
<dbReference type="InterPro" id="IPR004839">
    <property type="entry name" value="Aminotransferase_I/II_large"/>
</dbReference>
<dbReference type="InterPro" id="IPR015421">
    <property type="entry name" value="PyrdxlP-dep_Trfase_major"/>
</dbReference>
<comment type="pathway">
    <text evidence="2 9">Amino-acid biosynthesis; L-histidine biosynthesis; L-histidine from 5-phospho-alpha-D-ribose 1-diphosphate: step 7/9.</text>
</comment>
<protein>
    <recommendedName>
        <fullName evidence="9">Histidinol-phosphate aminotransferase</fullName>
        <ecNumber evidence="9">2.6.1.9</ecNumber>
    </recommendedName>
    <alternativeName>
        <fullName evidence="9">Imidazole acetol-phosphate transaminase</fullName>
    </alternativeName>
</protein>
<dbReference type="Gene3D" id="3.40.640.10">
    <property type="entry name" value="Type I PLP-dependent aspartate aminotransferase-like (Major domain)"/>
    <property type="match status" value="1"/>
</dbReference>
<comment type="similarity">
    <text evidence="3 9">Belongs to the class-II pyridoxal-phosphate-dependent aminotransferase family. Histidinol-phosphate aminotransferase subfamily.</text>
</comment>
<evidence type="ECO:0000313" key="12">
    <source>
        <dbReference type="Proteomes" id="UP000066624"/>
    </source>
</evidence>
<keyword evidence="9" id="KW-0368">Histidine biosynthesis</keyword>
<evidence type="ECO:0000256" key="1">
    <source>
        <dbReference type="ARBA" id="ARBA00001933"/>
    </source>
</evidence>
<dbReference type="InterPro" id="IPR001917">
    <property type="entry name" value="Aminotrans_II_pyridoxalP_BS"/>
</dbReference>
<dbReference type="PROSITE" id="PS00599">
    <property type="entry name" value="AA_TRANSFER_CLASS_2"/>
    <property type="match status" value="1"/>
</dbReference>
<sequence length="373" mass="40364">MKTLNFDDLAVPGVRELMPYTPGKPISELEREYGVTDSIKLASNENPLGASPRALEAIRGELDDLWLYPDANGFELKQALARKHSVDPSCITLGNGSNDVLVFLAQVFLQPGLEAVFSQYCFAVYPIATQMVGATARVAPALQADHPMALGHDLRALYERVGPDTRLVFVANPNNPTGTWLDGARLKDFVASLPPHVICVVDEAYTEYAESDRLGDASTWLEECPNLVVTRTFSKAYGLAGLRVGYALSNPGVADLLNRVRPAFNVNSLALTAARAALEDQDFIDRSRRLNSAGLIQLGEGLRELGATTIPSAANFILAGFERSGAALNEALLREGVIVRPVGNYGLDNYLRITIGTEAQNQRVLAALKRILG</sequence>
<name>A0A0K0XVQ0_9GAMM</name>
<keyword evidence="12" id="KW-1185">Reference proteome</keyword>
<comment type="subunit">
    <text evidence="4 9">Homodimer.</text>
</comment>
<dbReference type="EC" id="2.6.1.9" evidence="9"/>
<dbReference type="NCBIfam" id="TIGR01141">
    <property type="entry name" value="hisC"/>
    <property type="match status" value="1"/>
</dbReference>
<evidence type="ECO:0000256" key="5">
    <source>
        <dbReference type="ARBA" id="ARBA00022576"/>
    </source>
</evidence>
<feature type="modified residue" description="N6-(pyridoxal phosphate)lysine" evidence="9">
    <location>
        <position position="235"/>
    </location>
</feature>
<evidence type="ECO:0000256" key="6">
    <source>
        <dbReference type="ARBA" id="ARBA00022679"/>
    </source>
</evidence>
<dbReference type="RefSeq" id="WP_049725319.1">
    <property type="nucleotide sequence ID" value="NZ_CP012154.1"/>
</dbReference>
<dbReference type="InterPro" id="IPR015424">
    <property type="entry name" value="PyrdxlP-dep_Trfase"/>
</dbReference>
<dbReference type="InterPro" id="IPR015422">
    <property type="entry name" value="PyrdxlP-dep_Trfase_small"/>
</dbReference>
<dbReference type="UniPathway" id="UPA00031">
    <property type="reaction ID" value="UER00012"/>
</dbReference>
<dbReference type="PATRIC" id="fig|1579979.3.peg.1359"/>
<dbReference type="GO" id="GO:0030170">
    <property type="term" value="F:pyridoxal phosphate binding"/>
    <property type="evidence" value="ECO:0007669"/>
    <property type="project" value="InterPro"/>
</dbReference>
<dbReference type="Gene3D" id="3.90.1150.10">
    <property type="entry name" value="Aspartate Aminotransferase, domain 1"/>
    <property type="match status" value="1"/>
</dbReference>
<proteinExistence type="inferred from homology"/>
<dbReference type="GO" id="GO:0004400">
    <property type="term" value="F:histidinol-phosphate transaminase activity"/>
    <property type="evidence" value="ECO:0007669"/>
    <property type="project" value="UniProtKB-UniRule"/>
</dbReference>
<reference evidence="11 12" key="1">
    <citation type="submission" date="2015-07" db="EMBL/GenBank/DDBJ databases">
        <authorList>
            <person name="Noorani M."/>
        </authorList>
    </citation>
    <scope>NUCLEOTIDE SEQUENCE [LARGE SCALE GENOMIC DNA]</scope>
    <source>
        <strain evidence="11 12">KCTC 42284</strain>
    </source>
</reference>
<keyword evidence="5 9" id="KW-0032">Aminotransferase</keyword>
<dbReference type="GO" id="GO:0000105">
    <property type="term" value="P:L-histidine biosynthetic process"/>
    <property type="evidence" value="ECO:0007669"/>
    <property type="project" value="UniProtKB-UniRule"/>
</dbReference>
<evidence type="ECO:0000256" key="8">
    <source>
        <dbReference type="ARBA" id="ARBA00047481"/>
    </source>
</evidence>
<dbReference type="EMBL" id="CP012154">
    <property type="protein sequence ID" value="AKS41697.1"/>
    <property type="molecule type" value="Genomic_DNA"/>
</dbReference>
<evidence type="ECO:0000256" key="4">
    <source>
        <dbReference type="ARBA" id="ARBA00011738"/>
    </source>
</evidence>
<feature type="domain" description="Aminotransferase class I/classII large" evidence="10">
    <location>
        <begin position="37"/>
        <end position="368"/>
    </location>
</feature>
<dbReference type="PANTHER" id="PTHR43643">
    <property type="entry name" value="HISTIDINOL-PHOSPHATE AMINOTRANSFERASE 2"/>
    <property type="match status" value="1"/>
</dbReference>
<gene>
    <name evidence="9" type="primary">hisC</name>
    <name evidence="11" type="ORF">WM2015_1325</name>
</gene>
<evidence type="ECO:0000256" key="3">
    <source>
        <dbReference type="ARBA" id="ARBA00007970"/>
    </source>
</evidence>
<dbReference type="PANTHER" id="PTHR43643:SF3">
    <property type="entry name" value="HISTIDINOL-PHOSPHATE AMINOTRANSFERASE"/>
    <property type="match status" value="1"/>
</dbReference>
<keyword evidence="7 9" id="KW-0663">Pyridoxal phosphate</keyword>
<keyword evidence="6 9" id="KW-0808">Transferase</keyword>
<dbReference type="InterPro" id="IPR005861">
    <property type="entry name" value="HisP_aminotrans"/>
</dbReference>
<comment type="catalytic activity">
    <reaction evidence="8 9">
        <text>L-histidinol phosphate + 2-oxoglutarate = 3-(imidazol-4-yl)-2-oxopropyl phosphate + L-glutamate</text>
        <dbReference type="Rhea" id="RHEA:23744"/>
        <dbReference type="ChEBI" id="CHEBI:16810"/>
        <dbReference type="ChEBI" id="CHEBI:29985"/>
        <dbReference type="ChEBI" id="CHEBI:57766"/>
        <dbReference type="ChEBI" id="CHEBI:57980"/>
        <dbReference type="EC" id="2.6.1.9"/>
    </reaction>
</comment>
<evidence type="ECO:0000259" key="10">
    <source>
        <dbReference type="Pfam" id="PF00155"/>
    </source>
</evidence>
<dbReference type="KEGG" id="wma:WM2015_1325"/>
<organism evidence="11 12">
    <name type="scientific">Wenzhouxiangella marina</name>
    <dbReference type="NCBI Taxonomy" id="1579979"/>
    <lineage>
        <taxon>Bacteria</taxon>
        <taxon>Pseudomonadati</taxon>
        <taxon>Pseudomonadota</taxon>
        <taxon>Gammaproteobacteria</taxon>
        <taxon>Chromatiales</taxon>
        <taxon>Wenzhouxiangellaceae</taxon>
        <taxon>Wenzhouxiangella</taxon>
    </lineage>
</organism>
<dbReference type="CDD" id="cd00609">
    <property type="entry name" value="AAT_like"/>
    <property type="match status" value="1"/>
</dbReference>
<evidence type="ECO:0000256" key="9">
    <source>
        <dbReference type="HAMAP-Rule" id="MF_01023"/>
    </source>
</evidence>
<accession>A0A0K0XVQ0</accession>
<dbReference type="SUPFAM" id="SSF53383">
    <property type="entry name" value="PLP-dependent transferases"/>
    <property type="match status" value="1"/>
</dbReference>
<evidence type="ECO:0000313" key="11">
    <source>
        <dbReference type="EMBL" id="AKS41697.1"/>
    </source>
</evidence>
<dbReference type="Proteomes" id="UP000066624">
    <property type="component" value="Chromosome"/>
</dbReference>
<keyword evidence="9" id="KW-0028">Amino-acid biosynthesis</keyword>
<comment type="cofactor">
    <cofactor evidence="1 9">
        <name>pyridoxal 5'-phosphate</name>
        <dbReference type="ChEBI" id="CHEBI:597326"/>
    </cofactor>
</comment>
<evidence type="ECO:0000256" key="2">
    <source>
        <dbReference type="ARBA" id="ARBA00005011"/>
    </source>
</evidence>
<evidence type="ECO:0000256" key="7">
    <source>
        <dbReference type="ARBA" id="ARBA00022898"/>
    </source>
</evidence>
<dbReference type="STRING" id="1579979.WM2015_1325"/>
<dbReference type="AlphaFoldDB" id="A0A0K0XVQ0"/>
<dbReference type="HAMAP" id="MF_01023">
    <property type="entry name" value="HisC_aminotrans_2"/>
    <property type="match status" value="1"/>
</dbReference>
<dbReference type="Pfam" id="PF00155">
    <property type="entry name" value="Aminotran_1_2"/>
    <property type="match status" value="1"/>
</dbReference>